<evidence type="ECO:0000256" key="1">
    <source>
        <dbReference type="SAM" id="MobiDB-lite"/>
    </source>
</evidence>
<reference evidence="2 3" key="2">
    <citation type="submission" date="2019-08" db="EMBL/GenBank/DDBJ databases">
        <title>Jejuicoccus antrihumi gen. nov., sp. nov., a new member of the family Dermacoccaceae isolated from a cave.</title>
        <authorList>
            <person name="Schumann P."/>
            <person name="Kim I.S."/>
        </authorList>
    </citation>
    <scope>NUCLEOTIDE SEQUENCE [LARGE SCALE GENOMIC DNA]</scope>
    <source>
        <strain evidence="2 3">C5-26</strain>
    </source>
</reference>
<feature type="region of interest" description="Disordered" evidence="1">
    <location>
        <begin position="58"/>
        <end position="86"/>
    </location>
</feature>
<protein>
    <recommendedName>
        <fullName evidence="4">HNH endonuclease</fullName>
    </recommendedName>
</protein>
<keyword evidence="3" id="KW-1185">Reference proteome</keyword>
<evidence type="ECO:0008006" key="4">
    <source>
        <dbReference type="Google" id="ProtNLM"/>
    </source>
</evidence>
<sequence>MDDPSPWCEAHHAIPWWVGGHSNLANGTFCARDITTWSTPTDTSPRSPQTGVIWDLTPDRMQTQPLHPDDPLTHGPGAPPDHAQTA</sequence>
<reference evidence="2 3" key="1">
    <citation type="submission" date="2019-05" db="EMBL/GenBank/DDBJ databases">
        <authorList>
            <person name="Lee S.D."/>
        </authorList>
    </citation>
    <scope>NUCLEOTIDE SEQUENCE [LARGE SCALE GENOMIC DNA]</scope>
    <source>
        <strain evidence="2 3">C5-26</strain>
    </source>
</reference>
<gene>
    <name evidence="2" type="ORF">FGL98_07025</name>
</gene>
<evidence type="ECO:0000313" key="2">
    <source>
        <dbReference type="EMBL" id="TWP37161.1"/>
    </source>
</evidence>
<dbReference type="OrthoDB" id="5177627at2"/>
<dbReference type="EMBL" id="VCQV01000007">
    <property type="protein sequence ID" value="TWP37161.1"/>
    <property type="molecule type" value="Genomic_DNA"/>
</dbReference>
<dbReference type="AlphaFoldDB" id="A0A563E4N0"/>
<accession>A0A563E4N0</accession>
<comment type="caution">
    <text evidence="2">The sequence shown here is derived from an EMBL/GenBank/DDBJ whole genome shotgun (WGS) entry which is preliminary data.</text>
</comment>
<dbReference type="Proteomes" id="UP000320244">
    <property type="component" value="Unassembled WGS sequence"/>
</dbReference>
<proteinExistence type="predicted"/>
<evidence type="ECO:0000313" key="3">
    <source>
        <dbReference type="Proteomes" id="UP000320244"/>
    </source>
</evidence>
<name>A0A563E4N0_9MICO</name>
<organism evidence="2 3">
    <name type="scientific">Leekyejoonella antrihumi</name>
    <dbReference type="NCBI Taxonomy" id="1660198"/>
    <lineage>
        <taxon>Bacteria</taxon>
        <taxon>Bacillati</taxon>
        <taxon>Actinomycetota</taxon>
        <taxon>Actinomycetes</taxon>
        <taxon>Micrococcales</taxon>
        <taxon>Dermacoccaceae</taxon>
        <taxon>Leekyejoonella</taxon>
    </lineage>
</organism>